<dbReference type="Pfam" id="PF09834">
    <property type="entry name" value="DUF2061"/>
    <property type="match status" value="1"/>
</dbReference>
<reference evidence="2 3" key="1">
    <citation type="submission" date="2018-05" db="EMBL/GenBank/DDBJ databases">
        <title>Zavarzinia sp. HR-AS.</title>
        <authorList>
            <person name="Lee Y."/>
            <person name="Jeon C.O."/>
        </authorList>
    </citation>
    <scope>NUCLEOTIDE SEQUENCE [LARGE SCALE GENOMIC DNA]</scope>
    <source>
        <strain evidence="2 3">HR-AS</strain>
    </source>
</reference>
<accession>A0A317E213</accession>
<evidence type="ECO:0000313" key="2">
    <source>
        <dbReference type="EMBL" id="PWR20454.1"/>
    </source>
</evidence>
<evidence type="ECO:0000259" key="1">
    <source>
        <dbReference type="Pfam" id="PF09834"/>
    </source>
</evidence>
<dbReference type="AlphaFoldDB" id="A0A317E213"/>
<keyword evidence="3" id="KW-1185">Reference proteome</keyword>
<comment type="caution">
    <text evidence="2">The sequence shown here is derived from an EMBL/GenBank/DDBJ whole genome shotgun (WGS) entry which is preliminary data.</text>
</comment>
<proteinExistence type="predicted"/>
<evidence type="ECO:0000313" key="3">
    <source>
        <dbReference type="Proteomes" id="UP000245461"/>
    </source>
</evidence>
<protein>
    <recommendedName>
        <fullName evidence="1">DUF2061 domain-containing protein</fullName>
    </recommendedName>
</protein>
<gene>
    <name evidence="2" type="ORF">DKG74_15550</name>
</gene>
<feature type="domain" description="DUF2061" evidence="1">
    <location>
        <begin position="5"/>
        <end position="56"/>
    </location>
</feature>
<sequence length="78" mass="8369">MARDLAKTATFALLHFSVGFAVTYAFTGSVQIATGVALVEPAVNTVVFFFHEQAWKRLGRGKGTEERSSSHGLICGHA</sequence>
<dbReference type="EMBL" id="QGLE01000009">
    <property type="protein sequence ID" value="PWR20454.1"/>
    <property type="molecule type" value="Genomic_DNA"/>
</dbReference>
<dbReference type="RefSeq" id="WP_109907127.1">
    <property type="nucleotide sequence ID" value="NZ_QGLE01000009.1"/>
</dbReference>
<name>A0A317E213_9PROT</name>
<organism evidence="2 3">
    <name type="scientific">Zavarzinia aquatilis</name>
    <dbReference type="NCBI Taxonomy" id="2211142"/>
    <lineage>
        <taxon>Bacteria</taxon>
        <taxon>Pseudomonadati</taxon>
        <taxon>Pseudomonadota</taxon>
        <taxon>Alphaproteobacteria</taxon>
        <taxon>Rhodospirillales</taxon>
        <taxon>Zavarziniaceae</taxon>
        <taxon>Zavarzinia</taxon>
    </lineage>
</organism>
<dbReference type="OrthoDB" id="9133582at2"/>
<dbReference type="InterPro" id="IPR018638">
    <property type="entry name" value="DUF2061_membrane"/>
</dbReference>
<dbReference type="Proteomes" id="UP000245461">
    <property type="component" value="Unassembled WGS sequence"/>
</dbReference>